<dbReference type="InterPro" id="IPR017939">
    <property type="entry name" value="G-Glutamylcylcotransferase"/>
</dbReference>
<dbReference type="PANTHER" id="PTHR12935:SF0">
    <property type="entry name" value="GAMMA-GLUTAMYLCYCLOTRANSFERASE"/>
    <property type="match status" value="1"/>
</dbReference>
<dbReference type="Gene3D" id="3.10.490.10">
    <property type="entry name" value="Gamma-glutamyl cyclotransferase-like"/>
    <property type="match status" value="1"/>
</dbReference>
<dbReference type="InterPro" id="IPR013024">
    <property type="entry name" value="GGCT-like"/>
</dbReference>
<protein>
    <submittedName>
        <fullName evidence="2">Unannotated protein</fullName>
    </submittedName>
</protein>
<dbReference type="GO" id="GO:0003839">
    <property type="term" value="F:gamma-glutamylcyclotransferase activity"/>
    <property type="evidence" value="ECO:0007669"/>
    <property type="project" value="InterPro"/>
</dbReference>
<sequence length="151" mass="16929">MTLYAAYGSNLNMHRMAQRAPASPVFGIGWLPGWRLTFGGEDVGWDGALATVVEDPVDRVFVMLYDVPHQDEIALDAWEGTDLGLWTKIRARIHTMDGEQLAWMYVLDAYEGGYPSKHYLGVIADAAEAAGAPRDYVERLREHPYRTAIED</sequence>
<evidence type="ECO:0000313" key="2">
    <source>
        <dbReference type="EMBL" id="CAB4964656.1"/>
    </source>
</evidence>
<dbReference type="SUPFAM" id="SSF110857">
    <property type="entry name" value="Gamma-glutamyl cyclotransferase-like"/>
    <property type="match status" value="1"/>
</dbReference>
<dbReference type="EMBL" id="CAFBNE010000101">
    <property type="protein sequence ID" value="CAB4964656.1"/>
    <property type="molecule type" value="Genomic_DNA"/>
</dbReference>
<organism evidence="2">
    <name type="scientific">freshwater metagenome</name>
    <dbReference type="NCBI Taxonomy" id="449393"/>
    <lineage>
        <taxon>unclassified sequences</taxon>
        <taxon>metagenomes</taxon>
        <taxon>ecological metagenomes</taxon>
    </lineage>
</organism>
<reference evidence="2" key="1">
    <citation type="submission" date="2020-05" db="EMBL/GenBank/DDBJ databases">
        <authorList>
            <person name="Chiriac C."/>
            <person name="Salcher M."/>
            <person name="Ghai R."/>
            <person name="Kavagutti S V."/>
        </authorList>
    </citation>
    <scope>NUCLEOTIDE SEQUENCE</scope>
</reference>
<name>A0A6J7L8W1_9ZZZZ</name>
<gene>
    <name evidence="2" type="ORF">UFOPK3772_02541</name>
</gene>
<keyword evidence="1" id="KW-0456">Lyase</keyword>
<dbReference type="AlphaFoldDB" id="A0A6J7L8W1"/>
<dbReference type="InterPro" id="IPR036568">
    <property type="entry name" value="GGCT-like_sf"/>
</dbReference>
<dbReference type="CDD" id="cd06661">
    <property type="entry name" value="GGCT_like"/>
    <property type="match status" value="1"/>
</dbReference>
<accession>A0A6J7L8W1</accession>
<evidence type="ECO:0000256" key="1">
    <source>
        <dbReference type="ARBA" id="ARBA00023239"/>
    </source>
</evidence>
<dbReference type="Pfam" id="PF13772">
    <property type="entry name" value="AIG2_2"/>
    <property type="match status" value="1"/>
</dbReference>
<proteinExistence type="predicted"/>
<dbReference type="PANTHER" id="PTHR12935">
    <property type="entry name" value="GAMMA-GLUTAMYLCYCLOTRANSFERASE"/>
    <property type="match status" value="1"/>
</dbReference>